<dbReference type="SUPFAM" id="SSF48208">
    <property type="entry name" value="Six-hairpin glycosidases"/>
    <property type="match status" value="1"/>
</dbReference>
<dbReference type="RefSeq" id="WP_177720453.1">
    <property type="nucleotide sequence ID" value="NZ_JACRSQ010000004.1"/>
</dbReference>
<dbReference type="GO" id="GO:0004553">
    <property type="term" value="F:hydrolase activity, hydrolyzing O-glycosyl compounds"/>
    <property type="evidence" value="ECO:0007669"/>
    <property type="project" value="InterPro"/>
</dbReference>
<comment type="caution">
    <text evidence="3">The sequence shown here is derived from an EMBL/GenBank/DDBJ whole genome shotgun (WGS) entry which is preliminary data.</text>
</comment>
<evidence type="ECO:0008006" key="5">
    <source>
        <dbReference type="Google" id="ProtNLM"/>
    </source>
</evidence>
<organism evidence="3 4">
    <name type="scientific">Bianquea renquensis</name>
    <dbReference type="NCBI Taxonomy" id="2763661"/>
    <lineage>
        <taxon>Bacteria</taxon>
        <taxon>Bacillati</taxon>
        <taxon>Bacillota</taxon>
        <taxon>Clostridia</taxon>
        <taxon>Eubacteriales</taxon>
        <taxon>Bianqueaceae</taxon>
        <taxon>Bianquea</taxon>
    </lineage>
</organism>
<sequence length="807" mass="90533">MRSIVNGVPEYSGQNLDYIGFPLGGLGAGNICIQGTGALSGFSIRNQPDYYFEPNVLSAICVKEPGGNIARVLEGPVPKPKIFGGALQSPAAQGKGGGAGENLYGLPRCQKAVFRSRFPFAEVELEDPVLPVTVSVTAWSPFIPGNEDDSSLPAGFLTFCFYNVSNHPVDAVYYFCSENMMRKNKEHSAYPIPDGFVLHQEGSESEPWLEGSFCAQLHESCNVDTAWFRGGWFDAYTMLWNGIQRGESRTKCRPAGQDPGQGAMLSLPFYLGPGEEKKITLQLCWYVPHTNLRCYEEDPDVIPSHRLQTYSPWYSGRFACVEEVAGYLYGEYSRLYGETHRFTECFYDTNLPSEALEAAAANLSILKSPTILRQTDGRLWCWEGCMDRWGSCMGSCTHVWNYAQAICNLFPSLERTLRETEFLVSQDEHGHQNFRSSLPIRPCRHDFYAASDGQLGGLIKLYRDYTICGDLEWLTKLWPAAKQSMEYCIATWDPDEEGLLREPHHNTYDIEFWGQDGMCSSFYLGALAAMEAMAAALGESGERYTALREKGRAKMQQELFNGRYFEQKVRWKDLNAQISCEGLPEEELERLEEEGPKYQYGEGCLSDGVLGAWLAELAGLPEIIDRNMIESHLLSVFRYNFKDDLSGHANPQRPGYALGKEGGLLLCTWPKGGKPSLPFVYSDEVWTGIEYQVATHLMMHGYLDQAVQIIRTTRSRYDGTVRNPYDEYECGHWYARALASYACIQAFSGARYDAASKTLYLHAERPKMTRTFLATSTGYGTLVVNGDQVDLQEVSGKIEVHKIVRKG</sequence>
<dbReference type="InterPro" id="IPR024462">
    <property type="entry name" value="GH116_N"/>
</dbReference>
<dbReference type="Pfam" id="PF12215">
    <property type="entry name" value="Glyco_hydr_116N"/>
    <property type="match status" value="1"/>
</dbReference>
<dbReference type="AlphaFoldDB" id="A0A926DS54"/>
<evidence type="ECO:0000259" key="1">
    <source>
        <dbReference type="Pfam" id="PF04685"/>
    </source>
</evidence>
<dbReference type="InterPro" id="IPR052566">
    <property type="entry name" value="Non-lysos_glucosylceramidase"/>
</dbReference>
<dbReference type="PANTHER" id="PTHR12654:SF0">
    <property type="entry name" value="NON-LYSOSOMAL GLUCOSYLCERAMIDASE"/>
    <property type="match status" value="1"/>
</dbReference>
<dbReference type="InterPro" id="IPR008928">
    <property type="entry name" value="6-hairpin_glycosidase_sf"/>
</dbReference>
<dbReference type="InterPro" id="IPR012341">
    <property type="entry name" value="6hp_glycosidase-like_sf"/>
</dbReference>
<accession>A0A926DS54</accession>
<feature type="domain" description="Glycosyl-hydrolase family 116 N-terminal" evidence="2">
    <location>
        <begin position="20"/>
        <end position="334"/>
    </location>
</feature>
<dbReference type="EMBL" id="JACRSQ010000004">
    <property type="protein sequence ID" value="MBC8542817.1"/>
    <property type="molecule type" value="Genomic_DNA"/>
</dbReference>
<proteinExistence type="predicted"/>
<dbReference type="InterPro" id="IPR006775">
    <property type="entry name" value="GH116_catalytic"/>
</dbReference>
<protein>
    <recommendedName>
        <fullName evidence="5">Non-lysosomal glucosylceramidase</fullName>
    </recommendedName>
</protein>
<dbReference type="Gene3D" id="1.50.10.10">
    <property type="match status" value="1"/>
</dbReference>
<evidence type="ECO:0000259" key="2">
    <source>
        <dbReference type="Pfam" id="PF12215"/>
    </source>
</evidence>
<keyword evidence="4" id="KW-1185">Reference proteome</keyword>
<evidence type="ECO:0000313" key="4">
    <source>
        <dbReference type="Proteomes" id="UP000657006"/>
    </source>
</evidence>
<dbReference type="Pfam" id="PF04685">
    <property type="entry name" value="DUF608"/>
    <property type="match status" value="1"/>
</dbReference>
<feature type="domain" description="Glycosyl-hydrolase family 116 catalytic region" evidence="1">
    <location>
        <begin position="445"/>
        <end position="742"/>
    </location>
</feature>
<gene>
    <name evidence="3" type="ORF">H8730_04555</name>
</gene>
<evidence type="ECO:0000313" key="3">
    <source>
        <dbReference type="EMBL" id="MBC8542817.1"/>
    </source>
</evidence>
<reference evidence="3" key="1">
    <citation type="submission" date="2020-08" db="EMBL/GenBank/DDBJ databases">
        <title>Genome public.</title>
        <authorList>
            <person name="Liu C."/>
            <person name="Sun Q."/>
        </authorList>
    </citation>
    <scope>NUCLEOTIDE SEQUENCE</scope>
    <source>
        <strain evidence="3">NSJ-32</strain>
    </source>
</reference>
<dbReference type="PANTHER" id="PTHR12654">
    <property type="entry name" value="BILE ACID BETA-GLUCOSIDASE-RELATED"/>
    <property type="match status" value="1"/>
</dbReference>
<dbReference type="Proteomes" id="UP000657006">
    <property type="component" value="Unassembled WGS sequence"/>
</dbReference>
<name>A0A926DS54_9FIRM</name>
<dbReference type="GO" id="GO:0005975">
    <property type="term" value="P:carbohydrate metabolic process"/>
    <property type="evidence" value="ECO:0007669"/>
    <property type="project" value="InterPro"/>
</dbReference>